<organism evidence="2 3">
    <name type="scientific">Chryseobacterium paridis</name>
    <dbReference type="NCBI Taxonomy" id="2800328"/>
    <lineage>
        <taxon>Bacteria</taxon>
        <taxon>Pseudomonadati</taxon>
        <taxon>Bacteroidota</taxon>
        <taxon>Flavobacteriia</taxon>
        <taxon>Flavobacteriales</taxon>
        <taxon>Weeksellaceae</taxon>
        <taxon>Chryseobacterium group</taxon>
        <taxon>Chryseobacterium</taxon>
    </lineage>
</organism>
<accession>A0ABS1FPA7</accession>
<dbReference type="PROSITE" id="PS51257">
    <property type="entry name" value="PROKAR_LIPOPROTEIN"/>
    <property type="match status" value="1"/>
</dbReference>
<keyword evidence="1" id="KW-0732">Signal</keyword>
<protein>
    <recommendedName>
        <fullName evidence="4">Lipoprotein</fullName>
    </recommendedName>
</protein>
<evidence type="ECO:0008006" key="4">
    <source>
        <dbReference type="Google" id="ProtNLM"/>
    </source>
</evidence>
<evidence type="ECO:0000256" key="1">
    <source>
        <dbReference type="SAM" id="SignalP"/>
    </source>
</evidence>
<dbReference type="Proteomes" id="UP000628669">
    <property type="component" value="Unassembled WGS sequence"/>
</dbReference>
<dbReference type="EMBL" id="JAENHK010000001">
    <property type="protein sequence ID" value="MBK1894238.1"/>
    <property type="molecule type" value="Genomic_DNA"/>
</dbReference>
<dbReference type="RefSeq" id="WP_200241487.1">
    <property type="nucleotide sequence ID" value="NZ_JAENHK010000001.1"/>
</dbReference>
<comment type="caution">
    <text evidence="2">The sequence shown here is derived from an EMBL/GenBank/DDBJ whole genome shotgun (WGS) entry which is preliminary data.</text>
</comment>
<sequence length="178" mass="20038">MKIRIIVSFFLIGISSFSCSQSTQNKNQETKQSTLSAQSPKATDYDSVSTKTSLNIKGVWKSQCDNDKASIEFFDEGSASIDFHTKSGLLARVNLSIQKDKDNFQIKFDGLTGVTKGNADLAWVNFSRKEVIAEVKQINENSIEIEWLGFYNEKSQQRSFVENPFDQAKKTVSLLRCN</sequence>
<proteinExistence type="predicted"/>
<reference evidence="3" key="1">
    <citation type="submission" date="2021-01" db="EMBL/GenBank/DDBJ databases">
        <title>Genome public.</title>
        <authorList>
            <person name="Liu C."/>
            <person name="Sun Q."/>
        </authorList>
    </citation>
    <scope>NUCLEOTIDE SEQUENCE [LARGE SCALE GENOMIC DNA]</scope>
    <source>
        <strain evidence="3">YIM B02567</strain>
    </source>
</reference>
<feature type="signal peptide" evidence="1">
    <location>
        <begin position="1"/>
        <end position="20"/>
    </location>
</feature>
<evidence type="ECO:0000313" key="3">
    <source>
        <dbReference type="Proteomes" id="UP000628669"/>
    </source>
</evidence>
<evidence type="ECO:0000313" key="2">
    <source>
        <dbReference type="EMBL" id="MBK1894238.1"/>
    </source>
</evidence>
<keyword evidence="3" id="KW-1185">Reference proteome</keyword>
<feature type="chain" id="PRO_5045126592" description="Lipoprotein" evidence="1">
    <location>
        <begin position="21"/>
        <end position="178"/>
    </location>
</feature>
<gene>
    <name evidence="2" type="ORF">JHL15_00545</name>
</gene>
<name>A0ABS1FPA7_9FLAO</name>